<evidence type="ECO:0000313" key="3">
    <source>
        <dbReference type="Proteomes" id="UP001162834"/>
    </source>
</evidence>
<sequence>MSTTAPAARTARTVARAEPVGSLLRNPQITAQIDKIFEGSNTYVRPLVLDTRAERIAELNRLADAASRAAVQRQIDAGLDVVTDGELRRSTFIGSFYDSVDGLAQPGSRLIAENEQGDVYENFGEPVFADRIRKAYAPAAEEAAFMRSVAGGFPFKITLPAPSYFLTDFIELGGGAYSTHAALLEDVVAITRRLVDETIAAGARWIQFDFPLYPALVAESTSSLGSMIELARGEGETEQTLLDKALAADAAVAKGIPDDVTVALHLCRGNFEGGFWSGSLAPIAERIFTELPHERFLFEWEDIGREGDYSPIKHVPKDRIMAMGVVSTKTPELEDEDEIVRRIEAAAEHLSIEQLAICPQCGFASIYGDHLVSAEDAQWRKLELIGRVADRVWGR</sequence>
<dbReference type="Pfam" id="PF01717">
    <property type="entry name" value="Meth_synt_2"/>
    <property type="match status" value="1"/>
</dbReference>
<organism evidence="2 3">
    <name type="scientific">Capillimicrobium parvum</name>
    <dbReference type="NCBI Taxonomy" id="2884022"/>
    <lineage>
        <taxon>Bacteria</taxon>
        <taxon>Bacillati</taxon>
        <taxon>Actinomycetota</taxon>
        <taxon>Thermoleophilia</taxon>
        <taxon>Solirubrobacterales</taxon>
        <taxon>Capillimicrobiaceae</taxon>
        <taxon>Capillimicrobium</taxon>
    </lineage>
</organism>
<dbReference type="Proteomes" id="UP001162834">
    <property type="component" value="Chromosome"/>
</dbReference>
<accession>A0A9E7C1B2</accession>
<dbReference type="SUPFAM" id="SSF51726">
    <property type="entry name" value="UROD/MetE-like"/>
    <property type="match status" value="1"/>
</dbReference>
<dbReference type="AlphaFoldDB" id="A0A9E7C1B2"/>
<reference evidence="2" key="1">
    <citation type="journal article" date="2022" name="Int. J. Syst. Evol. Microbiol.">
        <title>Pseudomonas aegrilactucae sp. nov. and Pseudomonas morbosilactucae sp. nov., pathogens causing bacterial rot of lettuce in Japan.</title>
        <authorList>
            <person name="Sawada H."/>
            <person name="Fujikawa T."/>
            <person name="Satou M."/>
        </authorList>
    </citation>
    <scope>NUCLEOTIDE SEQUENCE</scope>
    <source>
        <strain evidence="2">0166_1</strain>
    </source>
</reference>
<evidence type="ECO:0000259" key="1">
    <source>
        <dbReference type="Pfam" id="PF01717"/>
    </source>
</evidence>
<dbReference type="PANTHER" id="PTHR43844:SF2">
    <property type="entry name" value="SYNTHASE, VITAMIN-B12 INDEPENDENT, PUTATIVE (AFU_ORTHOLOGUE AFUA_3G12060)-RELATED"/>
    <property type="match status" value="1"/>
</dbReference>
<dbReference type="InterPro" id="IPR038071">
    <property type="entry name" value="UROD/MetE-like_sf"/>
</dbReference>
<dbReference type="KEGG" id="sbae:DSM104329_03720"/>
<keyword evidence="3" id="KW-1185">Reference proteome</keyword>
<dbReference type="InterPro" id="IPR002629">
    <property type="entry name" value="Met_Synth_C/arc"/>
</dbReference>
<protein>
    <recommendedName>
        <fullName evidence="1">Cobalamin-independent methionine synthase MetE C-terminal/archaeal domain-containing protein</fullName>
    </recommendedName>
</protein>
<dbReference type="EMBL" id="CP087164">
    <property type="protein sequence ID" value="UGS37305.1"/>
    <property type="molecule type" value="Genomic_DNA"/>
</dbReference>
<proteinExistence type="predicted"/>
<name>A0A9E7C1B2_9ACTN</name>
<dbReference type="GO" id="GO:0008270">
    <property type="term" value="F:zinc ion binding"/>
    <property type="evidence" value="ECO:0007669"/>
    <property type="project" value="InterPro"/>
</dbReference>
<evidence type="ECO:0000313" key="2">
    <source>
        <dbReference type="EMBL" id="UGS37305.1"/>
    </source>
</evidence>
<dbReference type="PANTHER" id="PTHR43844">
    <property type="entry name" value="METHIONINE SYNTHASE"/>
    <property type="match status" value="1"/>
</dbReference>
<feature type="domain" description="Cobalamin-independent methionine synthase MetE C-terminal/archaeal" evidence="1">
    <location>
        <begin position="58"/>
        <end position="272"/>
    </location>
</feature>
<dbReference type="GO" id="GO:0009086">
    <property type="term" value="P:methionine biosynthetic process"/>
    <property type="evidence" value="ECO:0007669"/>
    <property type="project" value="InterPro"/>
</dbReference>
<dbReference type="Gene3D" id="3.20.20.210">
    <property type="match status" value="1"/>
</dbReference>
<gene>
    <name evidence="2" type="ORF">DSM104329_03720</name>
</gene>
<dbReference type="RefSeq" id="WP_259311362.1">
    <property type="nucleotide sequence ID" value="NZ_CP087164.1"/>
</dbReference>
<dbReference type="GO" id="GO:0003871">
    <property type="term" value="F:5-methyltetrahydropteroyltriglutamate-homocysteine S-methyltransferase activity"/>
    <property type="evidence" value="ECO:0007669"/>
    <property type="project" value="InterPro"/>
</dbReference>